<dbReference type="Pfam" id="PF12710">
    <property type="entry name" value="HAD"/>
    <property type="match status" value="1"/>
</dbReference>
<dbReference type="InterPro" id="IPR023214">
    <property type="entry name" value="HAD_sf"/>
</dbReference>
<evidence type="ECO:0000313" key="1">
    <source>
        <dbReference type="EMBL" id="QEY72433.1"/>
    </source>
</evidence>
<dbReference type="Gene3D" id="1.20.1440.100">
    <property type="entry name" value="SG protein - dephosphorylation function"/>
    <property type="match status" value="1"/>
</dbReference>
<name>A0A9X7MZN3_PSEDE</name>
<evidence type="ECO:0000313" key="2">
    <source>
        <dbReference type="Proteomes" id="UP000326659"/>
    </source>
</evidence>
<dbReference type="NCBIfam" id="TIGR01488">
    <property type="entry name" value="HAD-SF-IB"/>
    <property type="match status" value="1"/>
</dbReference>
<sequence>MVELLNRLASGRRECPSSAGSVLSVFDFDGTLTRHDSFLPFLWFAFGTLGCLRRLPALLLPSLGFLVRRVSRDELKARLIAVFLRGIEAKWLSDRAQAYCRFIWGYLLRPEGLRGVATELESGAQVTLCSASPALVLRPFAERLGVRLIGTELEVVDGRLTGRIVGGNCRAENKVLRLQAKYGPLTDYRLRAWGDTQGDHALLRAAQDPHWRVFHPRWRRTSGPTSPAA</sequence>
<dbReference type="Proteomes" id="UP000326659">
    <property type="component" value="Chromosome"/>
</dbReference>
<dbReference type="AlphaFoldDB" id="A0A9X7MZN3"/>
<organism evidence="1 2">
    <name type="scientific">Pseudomonas denitrificans</name>
    <dbReference type="NCBI Taxonomy" id="43306"/>
    <lineage>
        <taxon>Bacteria</taxon>
        <taxon>Pseudomonadati</taxon>
        <taxon>Pseudomonadota</taxon>
        <taxon>Gammaproteobacteria</taxon>
        <taxon>Pseudomonadales</taxon>
        <taxon>Pseudomonadaceae</taxon>
        <taxon>Halopseudomonas</taxon>
    </lineage>
</organism>
<dbReference type="Gene3D" id="3.40.50.1000">
    <property type="entry name" value="HAD superfamily/HAD-like"/>
    <property type="match status" value="1"/>
</dbReference>
<dbReference type="RefSeq" id="WP_151187688.1">
    <property type="nucleotide sequence ID" value="NZ_CP043626.1"/>
</dbReference>
<proteinExistence type="predicted"/>
<dbReference type="InterPro" id="IPR036412">
    <property type="entry name" value="HAD-like_sf"/>
</dbReference>
<reference evidence="1 2" key="1">
    <citation type="submission" date="2019-09" db="EMBL/GenBank/DDBJ databases">
        <title>Prosopis cineraria nodule microbiome.</title>
        <authorList>
            <person name="Chaluvadi S.R."/>
            <person name="Ali R."/>
            <person name="Wang X."/>
        </authorList>
    </citation>
    <scope>NUCLEOTIDE SEQUENCE [LARGE SCALE GENOMIC DNA]</scope>
    <source>
        <strain evidence="1 2">BG1</strain>
    </source>
</reference>
<dbReference type="SUPFAM" id="SSF56784">
    <property type="entry name" value="HAD-like"/>
    <property type="match status" value="1"/>
</dbReference>
<dbReference type="KEGG" id="pden:F1C79_12920"/>
<protein>
    <submittedName>
        <fullName evidence="1">HAD-IB family phosphatase</fullName>
    </submittedName>
</protein>
<keyword evidence="2" id="KW-1185">Reference proteome</keyword>
<dbReference type="EMBL" id="CP043626">
    <property type="protein sequence ID" value="QEY72433.1"/>
    <property type="molecule type" value="Genomic_DNA"/>
</dbReference>
<accession>A0A9X7MZN3</accession>
<dbReference type="OrthoDB" id="9784466at2"/>
<gene>
    <name evidence="1" type="ORF">F1C79_12920</name>
</gene>